<name>A0A9D6V6D8_9BACT</name>
<accession>A0A9D6V6D8</accession>
<dbReference type="Proteomes" id="UP000807825">
    <property type="component" value="Unassembled WGS sequence"/>
</dbReference>
<proteinExistence type="predicted"/>
<evidence type="ECO:0000313" key="2">
    <source>
        <dbReference type="Proteomes" id="UP000807825"/>
    </source>
</evidence>
<protein>
    <submittedName>
        <fullName evidence="1">Uncharacterized protein</fullName>
    </submittedName>
</protein>
<evidence type="ECO:0000313" key="1">
    <source>
        <dbReference type="EMBL" id="MBI5252422.1"/>
    </source>
</evidence>
<gene>
    <name evidence="1" type="ORF">HY912_23250</name>
</gene>
<sequence length="85" mass="8870">MKAAKLGNEVKSVTGETWDILAETPDGLLVQRVNSMVAKPGGASIEVNVAGILTNDGDLETVGEGSIVGSNPKYVVTNGKWRTVD</sequence>
<dbReference type="AlphaFoldDB" id="A0A9D6V6D8"/>
<organism evidence="1 2">
    <name type="scientific">Desulfomonile tiedjei</name>
    <dbReference type="NCBI Taxonomy" id="2358"/>
    <lineage>
        <taxon>Bacteria</taxon>
        <taxon>Pseudomonadati</taxon>
        <taxon>Thermodesulfobacteriota</taxon>
        <taxon>Desulfomonilia</taxon>
        <taxon>Desulfomonilales</taxon>
        <taxon>Desulfomonilaceae</taxon>
        <taxon>Desulfomonile</taxon>
    </lineage>
</organism>
<reference evidence="1" key="1">
    <citation type="submission" date="2020-07" db="EMBL/GenBank/DDBJ databases">
        <title>Huge and variable diversity of episymbiotic CPR bacteria and DPANN archaea in groundwater ecosystems.</title>
        <authorList>
            <person name="He C.Y."/>
            <person name="Keren R."/>
            <person name="Whittaker M."/>
            <person name="Farag I.F."/>
            <person name="Doudna J."/>
            <person name="Cate J.H.D."/>
            <person name="Banfield J.F."/>
        </authorList>
    </citation>
    <scope>NUCLEOTIDE SEQUENCE</scope>
    <source>
        <strain evidence="1">NC_groundwater_1664_Pr3_B-0.1um_52_9</strain>
    </source>
</reference>
<comment type="caution">
    <text evidence="1">The sequence shown here is derived from an EMBL/GenBank/DDBJ whole genome shotgun (WGS) entry which is preliminary data.</text>
</comment>
<dbReference type="EMBL" id="JACRDE010000606">
    <property type="protein sequence ID" value="MBI5252422.1"/>
    <property type="molecule type" value="Genomic_DNA"/>
</dbReference>